<keyword evidence="3" id="KW-1185">Reference proteome</keyword>
<dbReference type="RefSeq" id="WP_040718136.1">
    <property type="nucleotide sequence ID" value="NZ_CAWPHS010000041.1"/>
</dbReference>
<evidence type="ECO:0000313" key="3">
    <source>
        <dbReference type="Proteomes" id="UP000523447"/>
    </source>
</evidence>
<dbReference type="AlphaFoldDB" id="A0A7X6M4X0"/>
<evidence type="ECO:0008006" key="4">
    <source>
        <dbReference type="Google" id="ProtNLM"/>
    </source>
</evidence>
<evidence type="ECO:0000313" key="2">
    <source>
        <dbReference type="EMBL" id="NKY89410.1"/>
    </source>
</evidence>
<dbReference type="Proteomes" id="UP000523447">
    <property type="component" value="Unassembled WGS sequence"/>
</dbReference>
<feature type="compositionally biased region" description="Basic and acidic residues" evidence="1">
    <location>
        <begin position="249"/>
        <end position="258"/>
    </location>
</feature>
<proteinExistence type="predicted"/>
<gene>
    <name evidence="2" type="ORF">HGA07_27900</name>
</gene>
<protein>
    <recommendedName>
        <fullName evidence="4">Protein involved in plasmid replication-relaxation</fullName>
    </recommendedName>
</protein>
<organism evidence="2 3">
    <name type="scientific">Nocardia veterana</name>
    <dbReference type="NCBI Taxonomy" id="132249"/>
    <lineage>
        <taxon>Bacteria</taxon>
        <taxon>Bacillati</taxon>
        <taxon>Actinomycetota</taxon>
        <taxon>Actinomycetes</taxon>
        <taxon>Mycobacteriales</taxon>
        <taxon>Nocardiaceae</taxon>
        <taxon>Nocardia</taxon>
    </lineage>
</organism>
<accession>A0A7X6M4X0</accession>
<evidence type="ECO:0000256" key="1">
    <source>
        <dbReference type="SAM" id="MobiDB-lite"/>
    </source>
</evidence>
<sequence>MTDHSINPRQITVLTILAYMYGAPADLVARMLGKSMPHTYRDIRNWREAKLISPLKIRPVPGPVWVFSTRSGVEGLTGLSTRSWTPTPKMAAHVRTVLEVRLALAGLDLDRWISERELRSQVGPVKAGESRPHIHDGRFYTTEGQLWAVEVELSPKTPAMARLAVAKAKAAAGNAGCDKVIYYCKNGEIRNLITASAVAVKGVEGPPVRVAMLAEVLDSSSFTGASAGSRPGLSLIEGGASDHFNQADNGRHTGEAVS</sequence>
<comment type="caution">
    <text evidence="2">The sequence shown here is derived from an EMBL/GenBank/DDBJ whole genome shotgun (WGS) entry which is preliminary data.</text>
</comment>
<feature type="region of interest" description="Disordered" evidence="1">
    <location>
        <begin position="238"/>
        <end position="258"/>
    </location>
</feature>
<name>A0A7X6M4X0_9NOCA</name>
<reference evidence="2 3" key="1">
    <citation type="submission" date="2020-04" db="EMBL/GenBank/DDBJ databases">
        <title>MicrobeNet Type strains.</title>
        <authorList>
            <person name="Nicholson A.C."/>
        </authorList>
    </citation>
    <scope>NUCLEOTIDE SEQUENCE [LARGE SCALE GENOMIC DNA]</scope>
    <source>
        <strain evidence="2 3">DSM 44445</strain>
    </source>
</reference>
<dbReference type="EMBL" id="JAAXPE010000046">
    <property type="protein sequence ID" value="NKY89410.1"/>
    <property type="molecule type" value="Genomic_DNA"/>
</dbReference>